<dbReference type="RefSeq" id="WP_331206908.1">
    <property type="nucleotide sequence ID" value="NZ_JAZGQL010000005.1"/>
</dbReference>
<accession>A0ABU7S9D9</accession>
<dbReference type="Proteomes" id="UP001339911">
    <property type="component" value="Unassembled WGS sequence"/>
</dbReference>
<organism evidence="1 2">
    <name type="scientific">Plantactinospora veratri</name>
    <dbReference type="NCBI Taxonomy" id="1436122"/>
    <lineage>
        <taxon>Bacteria</taxon>
        <taxon>Bacillati</taxon>
        <taxon>Actinomycetota</taxon>
        <taxon>Actinomycetes</taxon>
        <taxon>Micromonosporales</taxon>
        <taxon>Micromonosporaceae</taxon>
        <taxon>Plantactinospora</taxon>
    </lineage>
</organism>
<evidence type="ECO:0000313" key="1">
    <source>
        <dbReference type="EMBL" id="MEE6306561.1"/>
    </source>
</evidence>
<protein>
    <submittedName>
        <fullName evidence="1">Uncharacterized protein</fullName>
    </submittedName>
</protein>
<sequence>MLAMLMGCLLLLLWIGVPLWPALAVIVVLCGVAVAVVRRVTAPASGEGRDGWLGRLLKVAIMIGVGAASGQ</sequence>
<comment type="caution">
    <text evidence="1">The sequence shown here is derived from an EMBL/GenBank/DDBJ whole genome shotgun (WGS) entry which is preliminary data.</text>
</comment>
<keyword evidence="2" id="KW-1185">Reference proteome</keyword>
<evidence type="ECO:0000313" key="2">
    <source>
        <dbReference type="Proteomes" id="UP001339911"/>
    </source>
</evidence>
<name>A0ABU7S9D9_9ACTN</name>
<reference evidence="1 2" key="1">
    <citation type="submission" date="2024-01" db="EMBL/GenBank/DDBJ databases">
        <title>Genome insights into Plantactinospora veratri sp. nov.</title>
        <authorList>
            <person name="Wang L."/>
        </authorList>
    </citation>
    <scope>NUCLEOTIDE SEQUENCE [LARGE SCALE GENOMIC DNA]</scope>
    <source>
        <strain evidence="1 2">NEAU-FHS4</strain>
    </source>
</reference>
<dbReference type="EMBL" id="JAZGQL010000005">
    <property type="protein sequence ID" value="MEE6306561.1"/>
    <property type="molecule type" value="Genomic_DNA"/>
</dbReference>
<proteinExistence type="predicted"/>
<gene>
    <name evidence="1" type="ORF">V1634_06940</name>
</gene>